<dbReference type="InterPro" id="IPR036758">
    <property type="entry name" value="At5g01610-like"/>
</dbReference>
<protein>
    <recommendedName>
        <fullName evidence="3">DUF538 domain-containing protein</fullName>
    </recommendedName>
</protein>
<evidence type="ECO:0000313" key="1">
    <source>
        <dbReference type="EMBL" id="OVA13572.1"/>
    </source>
</evidence>
<reference evidence="1 2" key="1">
    <citation type="journal article" date="2017" name="Mol. Plant">
        <title>The Genome of Medicinal Plant Macleaya cordata Provides New Insights into Benzylisoquinoline Alkaloids Metabolism.</title>
        <authorList>
            <person name="Liu X."/>
            <person name="Liu Y."/>
            <person name="Huang P."/>
            <person name="Ma Y."/>
            <person name="Qing Z."/>
            <person name="Tang Q."/>
            <person name="Cao H."/>
            <person name="Cheng P."/>
            <person name="Zheng Y."/>
            <person name="Yuan Z."/>
            <person name="Zhou Y."/>
            <person name="Liu J."/>
            <person name="Tang Z."/>
            <person name="Zhuo Y."/>
            <person name="Zhang Y."/>
            <person name="Yu L."/>
            <person name="Huang J."/>
            <person name="Yang P."/>
            <person name="Peng Q."/>
            <person name="Zhang J."/>
            <person name="Jiang W."/>
            <person name="Zhang Z."/>
            <person name="Lin K."/>
            <person name="Ro D.K."/>
            <person name="Chen X."/>
            <person name="Xiong X."/>
            <person name="Shang Y."/>
            <person name="Huang S."/>
            <person name="Zeng J."/>
        </authorList>
    </citation>
    <scope>NUCLEOTIDE SEQUENCE [LARGE SCALE GENOMIC DNA]</scope>
    <source>
        <strain evidence="2">cv. BLH2017</strain>
        <tissue evidence="1">Root</tissue>
    </source>
</reference>
<dbReference type="Gene3D" id="2.30.240.10">
    <property type="entry name" value="At5g01610-like"/>
    <property type="match status" value="1"/>
</dbReference>
<organism evidence="1 2">
    <name type="scientific">Macleaya cordata</name>
    <name type="common">Five-seeded plume-poppy</name>
    <name type="synonym">Bocconia cordata</name>
    <dbReference type="NCBI Taxonomy" id="56857"/>
    <lineage>
        <taxon>Eukaryota</taxon>
        <taxon>Viridiplantae</taxon>
        <taxon>Streptophyta</taxon>
        <taxon>Embryophyta</taxon>
        <taxon>Tracheophyta</taxon>
        <taxon>Spermatophyta</taxon>
        <taxon>Magnoliopsida</taxon>
        <taxon>Ranunculales</taxon>
        <taxon>Papaveraceae</taxon>
        <taxon>Papaveroideae</taxon>
        <taxon>Macleaya</taxon>
    </lineage>
</organism>
<dbReference type="EMBL" id="MVGT01001110">
    <property type="protein sequence ID" value="OVA13572.1"/>
    <property type="molecule type" value="Genomic_DNA"/>
</dbReference>
<dbReference type="PANTHER" id="PTHR31676">
    <property type="entry name" value="T31J12.3 PROTEIN-RELATED"/>
    <property type="match status" value="1"/>
</dbReference>
<accession>A0A200QT11</accession>
<comment type="caution">
    <text evidence="1">The sequence shown here is derived from an EMBL/GenBank/DDBJ whole genome shotgun (WGS) entry which is preliminary data.</text>
</comment>
<evidence type="ECO:0008006" key="3">
    <source>
        <dbReference type="Google" id="ProtNLM"/>
    </source>
</evidence>
<dbReference type="PANTHER" id="PTHR31676:SF10">
    <property type="entry name" value="EXPRESSED PROTEIN"/>
    <property type="match status" value="1"/>
</dbReference>
<proteinExistence type="predicted"/>
<gene>
    <name evidence="1" type="ORF">BVC80_379g105</name>
</gene>
<dbReference type="Pfam" id="PF04398">
    <property type="entry name" value="DUF538"/>
    <property type="match status" value="1"/>
</dbReference>
<dbReference type="OMA" id="TICEMSM"/>
<dbReference type="STRING" id="56857.A0A200QT11"/>
<dbReference type="SUPFAM" id="SSF141562">
    <property type="entry name" value="At5g01610-like"/>
    <property type="match status" value="1"/>
</dbReference>
<sequence>MKLYSRGVDVEIKARAEVYYGDEICKEKCKELLNIVELPTGLLPLEDIDECGYVKETGFFWFKRKYKKEYKFESIGRLVSYAPEVTGYIEKKRIKKATGIKSKELLIWITITELMVDDNPPPSGKITFKTPAGLFRSFPVSAFEIQEVN</sequence>
<dbReference type="InterPro" id="IPR007493">
    <property type="entry name" value="DUF538"/>
</dbReference>
<dbReference type="OrthoDB" id="1919346at2759"/>
<dbReference type="FunCoup" id="A0A200QT11">
    <property type="interactions" value="1216"/>
</dbReference>
<dbReference type="Proteomes" id="UP000195402">
    <property type="component" value="Unassembled WGS sequence"/>
</dbReference>
<dbReference type="InParanoid" id="A0A200QT11"/>
<evidence type="ECO:0000313" key="2">
    <source>
        <dbReference type="Proteomes" id="UP000195402"/>
    </source>
</evidence>
<keyword evidence="2" id="KW-1185">Reference proteome</keyword>
<dbReference type="AlphaFoldDB" id="A0A200QT11"/>
<name>A0A200QT11_MACCD</name>